<dbReference type="EMBL" id="ML976992">
    <property type="protein sequence ID" value="KAF1956131.1"/>
    <property type="molecule type" value="Genomic_DNA"/>
</dbReference>
<name>A0A6A5TTZ2_9PLEO</name>
<reference evidence="3" key="1">
    <citation type="journal article" date="2020" name="Stud. Mycol.">
        <title>101 Dothideomycetes genomes: a test case for predicting lifestyles and emergence of pathogens.</title>
        <authorList>
            <person name="Haridas S."/>
            <person name="Albert R."/>
            <person name="Binder M."/>
            <person name="Bloem J."/>
            <person name="Labutti K."/>
            <person name="Salamov A."/>
            <person name="Andreopoulos B."/>
            <person name="Baker S."/>
            <person name="Barry K."/>
            <person name="Bills G."/>
            <person name="Bluhm B."/>
            <person name="Cannon C."/>
            <person name="Castanera R."/>
            <person name="Culley D."/>
            <person name="Daum C."/>
            <person name="Ezra D."/>
            <person name="Gonzalez J."/>
            <person name="Henrissat B."/>
            <person name="Kuo A."/>
            <person name="Liang C."/>
            <person name="Lipzen A."/>
            <person name="Lutzoni F."/>
            <person name="Magnuson J."/>
            <person name="Mondo S."/>
            <person name="Nolan M."/>
            <person name="Ohm R."/>
            <person name="Pangilinan J."/>
            <person name="Park H.-J."/>
            <person name="Ramirez L."/>
            <person name="Alfaro M."/>
            <person name="Sun H."/>
            <person name="Tritt A."/>
            <person name="Yoshinaga Y."/>
            <person name="Zwiers L.-H."/>
            <person name="Turgeon B."/>
            <person name="Goodwin S."/>
            <person name="Spatafora J."/>
            <person name="Crous P."/>
            <person name="Grigoriev I."/>
        </authorList>
    </citation>
    <scope>NUCLEOTIDE SEQUENCE</scope>
    <source>
        <strain evidence="3">CBS 675.92</strain>
    </source>
</reference>
<feature type="signal peptide" evidence="2">
    <location>
        <begin position="1"/>
        <end position="16"/>
    </location>
</feature>
<feature type="region of interest" description="Disordered" evidence="1">
    <location>
        <begin position="122"/>
        <end position="158"/>
    </location>
</feature>
<evidence type="ECO:0000256" key="1">
    <source>
        <dbReference type="SAM" id="MobiDB-lite"/>
    </source>
</evidence>
<dbReference type="OrthoDB" id="3799381at2759"/>
<dbReference type="AlphaFoldDB" id="A0A6A5TTZ2"/>
<proteinExistence type="predicted"/>
<evidence type="ECO:0000313" key="3">
    <source>
        <dbReference type="EMBL" id="KAF1956131.1"/>
    </source>
</evidence>
<organism evidence="3 4">
    <name type="scientific">Byssothecium circinans</name>
    <dbReference type="NCBI Taxonomy" id="147558"/>
    <lineage>
        <taxon>Eukaryota</taxon>
        <taxon>Fungi</taxon>
        <taxon>Dikarya</taxon>
        <taxon>Ascomycota</taxon>
        <taxon>Pezizomycotina</taxon>
        <taxon>Dothideomycetes</taxon>
        <taxon>Pleosporomycetidae</taxon>
        <taxon>Pleosporales</taxon>
        <taxon>Massarineae</taxon>
        <taxon>Massarinaceae</taxon>
        <taxon>Byssothecium</taxon>
    </lineage>
</organism>
<gene>
    <name evidence="3" type="ORF">CC80DRAFT_548431</name>
</gene>
<accession>A0A6A5TTZ2</accession>
<feature type="chain" id="PRO_5025660427" evidence="2">
    <location>
        <begin position="17"/>
        <end position="292"/>
    </location>
</feature>
<protein>
    <submittedName>
        <fullName evidence="3">Uncharacterized protein</fullName>
    </submittedName>
</protein>
<sequence length="292" mass="31405">MRFLLNSFIFLPLVSSSALPKEHQYPRQYTTVSNSASDADLNANPILSPQDKAKKEQNINPDWSPDPENIAPISLDYPISPWNDNGRSQVPENGRPPWNVCPETYLNCEKCPRDFRCLSTSTPSPSIDKASTSVSTSTSRTRESFSTVSLTTSRPASPGVFDGMMHPDLQAVTTSAPSNHSQPYISSLENPTCPLRLCNANVPCGAAAWCKRGYCVCPNGRKGAGTAFRGWSWPEALVVYVDPGVSCSLSCESIFCSEVQRARGCMALAALGPKPGFAVPARASSTAVPPSA</sequence>
<keyword evidence="2" id="KW-0732">Signal</keyword>
<evidence type="ECO:0000313" key="4">
    <source>
        <dbReference type="Proteomes" id="UP000800035"/>
    </source>
</evidence>
<keyword evidence="4" id="KW-1185">Reference proteome</keyword>
<feature type="region of interest" description="Disordered" evidence="1">
    <location>
        <begin position="40"/>
        <end position="67"/>
    </location>
</feature>
<dbReference type="Proteomes" id="UP000800035">
    <property type="component" value="Unassembled WGS sequence"/>
</dbReference>
<evidence type="ECO:0000256" key="2">
    <source>
        <dbReference type="SAM" id="SignalP"/>
    </source>
</evidence>
<feature type="compositionally biased region" description="Low complexity" evidence="1">
    <location>
        <begin position="131"/>
        <end position="149"/>
    </location>
</feature>